<evidence type="ECO:0000256" key="7">
    <source>
        <dbReference type="ARBA" id="ARBA00023136"/>
    </source>
</evidence>
<reference evidence="10" key="1">
    <citation type="submission" date="2023-03" db="EMBL/GenBank/DDBJ databases">
        <title>Mating type loci evolution in Malassezia.</title>
        <authorList>
            <person name="Coelho M.A."/>
        </authorList>
    </citation>
    <scope>NUCLEOTIDE SEQUENCE</scope>
    <source>
        <strain evidence="10">CBS 9431</strain>
    </source>
</reference>
<dbReference type="InterPro" id="IPR004698">
    <property type="entry name" value="Zn/Fe_permease_fun/pln"/>
</dbReference>
<evidence type="ECO:0000256" key="4">
    <source>
        <dbReference type="ARBA" id="ARBA00022692"/>
    </source>
</evidence>
<feature type="transmembrane region" description="Helical" evidence="8">
    <location>
        <begin position="21"/>
        <end position="40"/>
    </location>
</feature>
<evidence type="ECO:0000313" key="10">
    <source>
        <dbReference type="EMBL" id="WFD40675.1"/>
    </source>
</evidence>
<proteinExistence type="inferred from homology"/>
<protein>
    <submittedName>
        <fullName evidence="10">Uncharacterized protein</fullName>
    </submittedName>
</protein>
<feature type="transmembrane region" description="Helical" evidence="8">
    <location>
        <begin position="268"/>
        <end position="291"/>
    </location>
</feature>
<feature type="region of interest" description="Disordered" evidence="9">
    <location>
        <begin position="146"/>
        <end position="165"/>
    </location>
</feature>
<keyword evidence="4 8" id="KW-0812">Transmembrane</keyword>
<accession>A0AAF0F0T6</accession>
<keyword evidence="11" id="KW-1185">Reference proteome</keyword>
<evidence type="ECO:0000313" key="11">
    <source>
        <dbReference type="Proteomes" id="UP001217754"/>
    </source>
</evidence>
<feature type="transmembrane region" description="Helical" evidence="8">
    <location>
        <begin position="202"/>
        <end position="224"/>
    </location>
</feature>
<evidence type="ECO:0000256" key="1">
    <source>
        <dbReference type="ARBA" id="ARBA00004141"/>
    </source>
</evidence>
<comment type="subcellular location">
    <subcellularLocation>
        <location evidence="1 8">Membrane</location>
        <topology evidence="1 8">Multi-pass membrane protein</topology>
    </subcellularLocation>
</comment>
<sequence length="365" mass="39641">MADEEVCVGAKGEVDNLGVRIGAIFIILASSAFFTLLPIVTRRIPKLTVPSAIYDFTKYFGSGVIIATGFIHLLEPANESLTQPCLVPAFSEHYPMAYAFALISMMLVFISEFFAYRLGSAMIAKKIGGVAHHHASGHMDAHAHIHEHHSHHHHHEPQHDHHHADEEELIHDALAPAGQKDKLMDVEEGSQLSMNPGATSEVIGVFVLEFGVIFHSVIIGLTLATTEWNSEDGDKFVVLFPVIVFHQLFEGIGLGSRLSLLPQSLGTLLPVLMGLAYSVVTPIGMAIGLGVRSSYTADTPTGYYVTGTFDAFSAGILIYTGLVELLAHDFIFNDAMQKAPMGKVLLNMFEVCLGIAIMALLGRWA</sequence>
<dbReference type="Pfam" id="PF02535">
    <property type="entry name" value="Zip"/>
    <property type="match status" value="1"/>
</dbReference>
<evidence type="ECO:0000256" key="6">
    <source>
        <dbReference type="ARBA" id="ARBA00023065"/>
    </source>
</evidence>
<feature type="transmembrane region" description="Helical" evidence="8">
    <location>
        <begin position="236"/>
        <end position="256"/>
    </location>
</feature>
<name>A0AAF0F0T6_9BASI</name>
<evidence type="ECO:0000256" key="5">
    <source>
        <dbReference type="ARBA" id="ARBA00022989"/>
    </source>
</evidence>
<evidence type="ECO:0000256" key="8">
    <source>
        <dbReference type="RuleBase" id="RU362088"/>
    </source>
</evidence>
<dbReference type="PANTHER" id="PTHR11040">
    <property type="entry name" value="ZINC/IRON TRANSPORTER"/>
    <property type="match status" value="1"/>
</dbReference>
<dbReference type="InterPro" id="IPR003689">
    <property type="entry name" value="ZIP"/>
</dbReference>
<keyword evidence="5 8" id="KW-1133">Transmembrane helix</keyword>
<organism evidence="10 11">
    <name type="scientific">Malassezia japonica</name>
    <dbReference type="NCBI Taxonomy" id="223818"/>
    <lineage>
        <taxon>Eukaryota</taxon>
        <taxon>Fungi</taxon>
        <taxon>Dikarya</taxon>
        <taxon>Basidiomycota</taxon>
        <taxon>Ustilaginomycotina</taxon>
        <taxon>Malasseziomycetes</taxon>
        <taxon>Malasseziales</taxon>
        <taxon>Malasseziaceae</taxon>
        <taxon>Malassezia</taxon>
    </lineage>
</organism>
<feature type="transmembrane region" description="Helical" evidence="8">
    <location>
        <begin position="94"/>
        <end position="116"/>
    </location>
</feature>
<gene>
    <name evidence="10" type="ORF">MJAP1_003663</name>
</gene>
<keyword evidence="3 8" id="KW-0813">Transport</keyword>
<dbReference type="RefSeq" id="XP_060123572.1">
    <property type="nucleotide sequence ID" value="XM_060267589.1"/>
</dbReference>
<dbReference type="EMBL" id="CP119964">
    <property type="protein sequence ID" value="WFD40675.1"/>
    <property type="molecule type" value="Genomic_DNA"/>
</dbReference>
<feature type="compositionally biased region" description="Basic residues" evidence="9">
    <location>
        <begin position="146"/>
        <end position="156"/>
    </location>
</feature>
<dbReference type="Proteomes" id="UP001217754">
    <property type="component" value="Chromosome 7"/>
</dbReference>
<keyword evidence="7 8" id="KW-0472">Membrane</keyword>
<dbReference type="AlphaFoldDB" id="A0AAF0F0T6"/>
<evidence type="ECO:0000256" key="3">
    <source>
        <dbReference type="ARBA" id="ARBA00022448"/>
    </source>
</evidence>
<evidence type="ECO:0000256" key="2">
    <source>
        <dbReference type="ARBA" id="ARBA00006939"/>
    </source>
</evidence>
<dbReference type="GO" id="GO:0005886">
    <property type="term" value="C:plasma membrane"/>
    <property type="evidence" value="ECO:0007669"/>
    <property type="project" value="TreeGrafter"/>
</dbReference>
<comment type="similarity">
    <text evidence="2 8">Belongs to the ZIP transporter (TC 2.A.5) family.</text>
</comment>
<dbReference type="PANTHER" id="PTHR11040:SF32">
    <property type="entry name" value="ZINC-REGULATED TRANSPORTER 1"/>
    <property type="match status" value="1"/>
</dbReference>
<feature type="transmembrane region" description="Helical" evidence="8">
    <location>
        <begin position="344"/>
        <end position="364"/>
    </location>
</feature>
<feature type="transmembrane region" description="Helical" evidence="8">
    <location>
        <begin position="52"/>
        <end position="74"/>
    </location>
</feature>
<dbReference type="GeneID" id="85227314"/>
<dbReference type="NCBIfam" id="TIGR00820">
    <property type="entry name" value="zip"/>
    <property type="match status" value="1"/>
</dbReference>
<evidence type="ECO:0000256" key="9">
    <source>
        <dbReference type="SAM" id="MobiDB-lite"/>
    </source>
</evidence>
<dbReference type="GO" id="GO:0005385">
    <property type="term" value="F:zinc ion transmembrane transporter activity"/>
    <property type="evidence" value="ECO:0007669"/>
    <property type="project" value="InterPro"/>
</dbReference>
<feature type="transmembrane region" description="Helical" evidence="8">
    <location>
        <begin position="311"/>
        <end position="332"/>
    </location>
</feature>
<keyword evidence="6 8" id="KW-0406">Ion transport</keyword>